<dbReference type="eggNOG" id="COG1748">
    <property type="taxonomic scope" value="Bacteria"/>
</dbReference>
<organism evidence="1 2">
    <name type="scientific">Psychrobacter aquaticus CMS 56</name>
    <dbReference type="NCBI Taxonomy" id="1354303"/>
    <lineage>
        <taxon>Bacteria</taxon>
        <taxon>Pseudomonadati</taxon>
        <taxon>Pseudomonadota</taxon>
        <taxon>Gammaproteobacteria</taxon>
        <taxon>Moraxellales</taxon>
        <taxon>Moraxellaceae</taxon>
        <taxon>Psychrobacter</taxon>
    </lineage>
</organism>
<name>U4T8E9_9GAMM</name>
<keyword evidence="2" id="KW-1185">Reference proteome</keyword>
<comment type="caution">
    <text evidence="1">The sequence shown here is derived from an EMBL/GenBank/DDBJ whole genome shotgun (WGS) entry which is preliminary data.</text>
</comment>
<evidence type="ECO:0000313" key="2">
    <source>
        <dbReference type="Proteomes" id="UP000016761"/>
    </source>
</evidence>
<evidence type="ECO:0000313" key="1">
    <source>
        <dbReference type="EMBL" id="ERL54748.1"/>
    </source>
</evidence>
<dbReference type="Proteomes" id="UP000016761">
    <property type="component" value="Unassembled WGS sequence"/>
</dbReference>
<dbReference type="EMBL" id="AUSW01000034">
    <property type="protein sequence ID" value="ERL54748.1"/>
    <property type="molecule type" value="Genomic_DNA"/>
</dbReference>
<gene>
    <name evidence="1" type="ORF">M917_2094</name>
</gene>
<dbReference type="AlphaFoldDB" id="U4T8E9"/>
<dbReference type="PATRIC" id="fig|1354303.4.peg.2060"/>
<proteinExistence type="predicted"/>
<evidence type="ECO:0008006" key="3">
    <source>
        <dbReference type="Google" id="ProtNLM"/>
    </source>
</evidence>
<sequence>MNTKNPILFAGATGIVGQQAIEWFRTINPKQAVYIGGRNIQLADEIALKTGNASSLAIDAEQPNLGIDDSVEISAVMMLAPDSGSHGLRLAQKRKIPYMNVVTGMVEIGAELAEYALTTSGPVLLASHWAAGAATFLALHLAEQFDSVSTLNIAVVLDPEDIYGPAAFEDMERLQAGVPSAFSYENGKRKWLTRDAIHHKISTIDGRDVTGTSFASLDTVSLRAVTGAENIRFDIASDISSFRKAKNKPAAEIIVTATGSHGGAESTRKLAIEFHKGQSSLTGLCSSLLLNELIKKWQLDNRATLYTPESLGIKPEVFLKLLKDFGARIVEL</sequence>
<accession>U4T8E9</accession>
<dbReference type="OrthoDB" id="3518805at2"/>
<dbReference type="STRING" id="1354303.M917_2094"/>
<dbReference type="RefSeq" id="WP_021814718.1">
    <property type="nucleotide sequence ID" value="NZ_AUSW01000034.1"/>
</dbReference>
<reference evidence="1 2" key="1">
    <citation type="journal article" date="2013" name="Genome Announc.">
        <title>Draft Genome Sequence of Psychrobacter aquaticus Strain CMS 56T, Isolated from a Cyanobacterial Mat Sample Collected from Water Bodies in the McMurdo Dry Valley Region of Antarctica.</title>
        <authorList>
            <person name="Reddy G.S."/>
            <person name="Ara S."/>
            <person name="Singh A."/>
            <person name="Kumar Pinnaka A."/>
            <person name="Shivaji S."/>
        </authorList>
    </citation>
    <scope>NUCLEOTIDE SEQUENCE [LARGE SCALE GENOMIC DNA]</scope>
    <source>
        <strain evidence="1 2">CMS 56</strain>
    </source>
</reference>
<protein>
    <recommendedName>
        <fullName evidence="3">Saccharopine dehydrogenase</fullName>
    </recommendedName>
</protein>